<dbReference type="InParanoid" id="D8TC69"/>
<dbReference type="AlphaFoldDB" id="D8TC69"/>
<name>D8TC69_SELML</name>
<dbReference type="EMBL" id="GL377715">
    <property type="protein sequence ID" value="EFJ05706.1"/>
    <property type="molecule type" value="Genomic_DNA"/>
</dbReference>
<feature type="compositionally biased region" description="Basic and acidic residues" evidence="1">
    <location>
        <begin position="136"/>
        <end position="148"/>
    </location>
</feature>
<feature type="compositionally biased region" description="Acidic residues" evidence="1">
    <location>
        <begin position="77"/>
        <end position="123"/>
    </location>
</feature>
<evidence type="ECO:0000313" key="3">
    <source>
        <dbReference type="Proteomes" id="UP000001514"/>
    </source>
</evidence>
<feature type="compositionally biased region" description="Gly residues" evidence="1">
    <location>
        <begin position="245"/>
        <end position="257"/>
    </location>
</feature>
<organism evidence="3">
    <name type="scientific">Selaginella moellendorffii</name>
    <name type="common">Spikemoss</name>
    <dbReference type="NCBI Taxonomy" id="88036"/>
    <lineage>
        <taxon>Eukaryota</taxon>
        <taxon>Viridiplantae</taxon>
        <taxon>Streptophyta</taxon>
        <taxon>Embryophyta</taxon>
        <taxon>Tracheophyta</taxon>
        <taxon>Lycopodiopsida</taxon>
        <taxon>Selaginellales</taxon>
        <taxon>Selaginellaceae</taxon>
        <taxon>Selaginella</taxon>
    </lineage>
</organism>
<gene>
    <name evidence="2" type="ORF">SELMODRAFT_431313</name>
</gene>
<evidence type="ECO:0000313" key="2">
    <source>
        <dbReference type="EMBL" id="EFJ05706.1"/>
    </source>
</evidence>
<dbReference type="Gramene" id="EFJ05706">
    <property type="protein sequence ID" value="EFJ05706"/>
    <property type="gene ID" value="SELMODRAFT_431313"/>
</dbReference>
<protein>
    <submittedName>
        <fullName evidence="2">Uncharacterized protein</fullName>
    </submittedName>
</protein>
<evidence type="ECO:0000256" key="1">
    <source>
        <dbReference type="SAM" id="MobiDB-lite"/>
    </source>
</evidence>
<keyword evidence="3" id="KW-1185">Reference proteome</keyword>
<sequence>MAEVKRRARDEIAGDAAAGGKRLRATELFDEPLAAASRPSPGIKHQAQENGVSIRDEEFATAEVVNASRGSAAAVEDFGEEEDGLRSDVEEEEEEEFVDETESDEEDDDGEEGDYTDEDDYSDVELQLSGAQNRPRRIEKGIVLDKGKNKAAAAAAAPPQDYKGKGKAIVQEEDSSSDDSEVGVDEDEFLKANMAALRDADALEEVDLNNILPTRTRRRTIQQPVHCDDPGNGSSEEDEDYVAGGELGTPGGGGGGGDRAETSSVVFQGNDHAAVRGDLLPMRISLLQNVCQF</sequence>
<feature type="compositionally biased region" description="Acidic residues" evidence="1">
    <location>
        <begin position="171"/>
        <end position="184"/>
    </location>
</feature>
<proteinExistence type="predicted"/>
<dbReference type="PANTHER" id="PTHR36899">
    <property type="entry name" value="OS04G0395700 PROTEIN"/>
    <property type="match status" value="1"/>
</dbReference>
<reference evidence="2 3" key="1">
    <citation type="journal article" date="2011" name="Science">
        <title>The Selaginella genome identifies genetic changes associated with the evolution of vascular plants.</title>
        <authorList>
            <person name="Banks J.A."/>
            <person name="Nishiyama T."/>
            <person name="Hasebe M."/>
            <person name="Bowman J.L."/>
            <person name="Gribskov M."/>
            <person name="dePamphilis C."/>
            <person name="Albert V.A."/>
            <person name="Aono N."/>
            <person name="Aoyama T."/>
            <person name="Ambrose B.A."/>
            <person name="Ashton N.W."/>
            <person name="Axtell M.J."/>
            <person name="Barker E."/>
            <person name="Barker M.S."/>
            <person name="Bennetzen J.L."/>
            <person name="Bonawitz N.D."/>
            <person name="Chapple C."/>
            <person name="Cheng C."/>
            <person name="Correa L.G."/>
            <person name="Dacre M."/>
            <person name="DeBarry J."/>
            <person name="Dreyer I."/>
            <person name="Elias M."/>
            <person name="Engstrom E.M."/>
            <person name="Estelle M."/>
            <person name="Feng L."/>
            <person name="Finet C."/>
            <person name="Floyd S.K."/>
            <person name="Frommer W.B."/>
            <person name="Fujita T."/>
            <person name="Gramzow L."/>
            <person name="Gutensohn M."/>
            <person name="Harholt J."/>
            <person name="Hattori M."/>
            <person name="Heyl A."/>
            <person name="Hirai T."/>
            <person name="Hiwatashi Y."/>
            <person name="Ishikawa M."/>
            <person name="Iwata M."/>
            <person name="Karol K.G."/>
            <person name="Koehler B."/>
            <person name="Kolukisaoglu U."/>
            <person name="Kubo M."/>
            <person name="Kurata T."/>
            <person name="Lalonde S."/>
            <person name="Li K."/>
            <person name="Li Y."/>
            <person name="Litt A."/>
            <person name="Lyons E."/>
            <person name="Manning G."/>
            <person name="Maruyama T."/>
            <person name="Michael T.P."/>
            <person name="Mikami K."/>
            <person name="Miyazaki S."/>
            <person name="Morinaga S."/>
            <person name="Murata T."/>
            <person name="Mueller-Roeber B."/>
            <person name="Nelson D.R."/>
            <person name="Obara M."/>
            <person name="Oguri Y."/>
            <person name="Olmstead R.G."/>
            <person name="Onodera N."/>
            <person name="Petersen B.L."/>
            <person name="Pils B."/>
            <person name="Prigge M."/>
            <person name="Rensing S.A."/>
            <person name="Riano-Pachon D.M."/>
            <person name="Roberts A.W."/>
            <person name="Sato Y."/>
            <person name="Scheller H.V."/>
            <person name="Schulz B."/>
            <person name="Schulz C."/>
            <person name="Shakirov E.V."/>
            <person name="Shibagaki N."/>
            <person name="Shinohara N."/>
            <person name="Shippen D.E."/>
            <person name="Soerensen I."/>
            <person name="Sotooka R."/>
            <person name="Sugimoto N."/>
            <person name="Sugita M."/>
            <person name="Sumikawa N."/>
            <person name="Tanurdzic M."/>
            <person name="Theissen G."/>
            <person name="Ulvskov P."/>
            <person name="Wakazuki S."/>
            <person name="Weng J.K."/>
            <person name="Willats W.W."/>
            <person name="Wipf D."/>
            <person name="Wolf P.G."/>
            <person name="Yang L."/>
            <person name="Zimmer A.D."/>
            <person name="Zhu Q."/>
            <person name="Mitros T."/>
            <person name="Hellsten U."/>
            <person name="Loque D."/>
            <person name="Otillar R."/>
            <person name="Salamov A."/>
            <person name="Schmutz J."/>
            <person name="Shapiro H."/>
            <person name="Lindquist E."/>
            <person name="Lucas S."/>
            <person name="Rokhsar D."/>
            <person name="Grigoriev I.V."/>
        </authorList>
    </citation>
    <scope>NUCLEOTIDE SEQUENCE [LARGE SCALE GENOMIC DNA]</scope>
</reference>
<feature type="region of interest" description="Disordered" evidence="1">
    <location>
        <begin position="216"/>
        <end position="263"/>
    </location>
</feature>
<dbReference type="KEGG" id="smo:SELMODRAFT_431313"/>
<feature type="region of interest" description="Disordered" evidence="1">
    <location>
        <begin position="32"/>
        <end position="184"/>
    </location>
</feature>
<dbReference type="PANTHER" id="PTHR36899:SF3">
    <property type="entry name" value="F13K23.8 PROTEIN"/>
    <property type="match status" value="1"/>
</dbReference>
<dbReference type="HOGENOM" id="CLU_951232_0_0_1"/>
<dbReference type="Proteomes" id="UP000001514">
    <property type="component" value="Unassembled WGS sequence"/>
</dbReference>
<accession>D8TC69</accession>